<dbReference type="Pfam" id="PF11667">
    <property type="entry name" value="DUF3267"/>
    <property type="match status" value="1"/>
</dbReference>
<keyword evidence="1" id="KW-0812">Transmembrane</keyword>
<dbReference type="InterPro" id="IPR021683">
    <property type="entry name" value="DUF3267"/>
</dbReference>
<dbReference type="AlphaFoldDB" id="A0A0A3IQ00"/>
<dbReference type="Proteomes" id="UP000030437">
    <property type="component" value="Unassembled WGS sequence"/>
</dbReference>
<evidence type="ECO:0000313" key="2">
    <source>
        <dbReference type="EMBL" id="KGR86809.1"/>
    </source>
</evidence>
<dbReference type="RefSeq" id="WP_036152162.1">
    <property type="nucleotide sequence ID" value="NZ_AVCX01000011.1"/>
</dbReference>
<accession>A0A0A3IQ00</accession>
<keyword evidence="1" id="KW-1133">Transmembrane helix</keyword>
<organism evidence="2 3">
    <name type="scientific">Lysinibacillus odysseyi 34hs-1 = NBRC 100172</name>
    <dbReference type="NCBI Taxonomy" id="1220589"/>
    <lineage>
        <taxon>Bacteria</taxon>
        <taxon>Bacillati</taxon>
        <taxon>Bacillota</taxon>
        <taxon>Bacilli</taxon>
        <taxon>Bacillales</taxon>
        <taxon>Bacillaceae</taxon>
        <taxon>Lysinibacillus</taxon>
    </lineage>
</organism>
<feature type="transmembrane region" description="Helical" evidence="1">
    <location>
        <begin position="136"/>
        <end position="153"/>
    </location>
</feature>
<protein>
    <recommendedName>
        <fullName evidence="4">Diaminopimelate epimerase</fullName>
    </recommendedName>
</protein>
<evidence type="ECO:0008006" key="4">
    <source>
        <dbReference type="Google" id="ProtNLM"/>
    </source>
</evidence>
<feature type="transmembrane region" description="Helical" evidence="1">
    <location>
        <begin position="47"/>
        <end position="76"/>
    </location>
</feature>
<evidence type="ECO:0000256" key="1">
    <source>
        <dbReference type="SAM" id="Phobius"/>
    </source>
</evidence>
<reference evidence="2 3" key="1">
    <citation type="submission" date="2014-02" db="EMBL/GenBank/DDBJ databases">
        <title>Draft genome sequence of Lysinibacillus odysseyi NBRC 100172.</title>
        <authorList>
            <person name="Zhang F."/>
            <person name="Wang G."/>
            <person name="Zhang L."/>
        </authorList>
    </citation>
    <scope>NUCLEOTIDE SEQUENCE [LARGE SCALE GENOMIC DNA]</scope>
    <source>
        <strain evidence="2 3">NBRC 100172</strain>
    </source>
</reference>
<dbReference type="eggNOG" id="ENOG5031SK9">
    <property type="taxonomic scope" value="Bacteria"/>
</dbReference>
<name>A0A0A3IQ00_9BACI</name>
<comment type="caution">
    <text evidence="2">The sequence shown here is derived from an EMBL/GenBank/DDBJ whole genome shotgun (WGS) entry which is preliminary data.</text>
</comment>
<gene>
    <name evidence="2" type="ORF">CD32_05605</name>
</gene>
<dbReference type="STRING" id="1220589.CD32_05605"/>
<sequence length="179" mass="20343">MQPYVIQLDLPKVIKQNIIWTVIVSILLVSLHFAMQPQKFDLSFSSIILSTILFVLYYILLIILHEAFHLLGFVIFGKVPIRSLSYGIDLEKGIAYATTTERISNAAMKKALLLPFWTTGVIPVLIGFWLSNYTVILVGAFLIAGAVGDFAMYRELRKFPNDAQIEDDPKEPKLYVYEK</sequence>
<keyword evidence="3" id="KW-1185">Reference proteome</keyword>
<dbReference type="OrthoDB" id="9789112at2"/>
<proteinExistence type="predicted"/>
<evidence type="ECO:0000313" key="3">
    <source>
        <dbReference type="Proteomes" id="UP000030437"/>
    </source>
</evidence>
<feature type="transmembrane region" description="Helical" evidence="1">
    <location>
        <begin position="18"/>
        <end position="35"/>
    </location>
</feature>
<dbReference type="EMBL" id="JPVP01000050">
    <property type="protein sequence ID" value="KGR86809.1"/>
    <property type="molecule type" value="Genomic_DNA"/>
</dbReference>
<keyword evidence="1" id="KW-0472">Membrane</keyword>